<protein>
    <recommendedName>
        <fullName evidence="3">Jacalin-type lectin domain-containing protein</fullName>
    </recommendedName>
</protein>
<evidence type="ECO:0000313" key="4">
    <source>
        <dbReference type="EMBL" id="KAK0582601.1"/>
    </source>
</evidence>
<dbReference type="EMBL" id="JAUESC010000384">
    <property type="protein sequence ID" value="KAK0582601.1"/>
    <property type="molecule type" value="Genomic_DNA"/>
</dbReference>
<proteinExistence type="inferred from homology"/>
<accession>A0AA39RWH8</accession>
<dbReference type="AlphaFoldDB" id="A0AA39RWH8"/>
<name>A0AA39RWH8_ACESA</name>
<dbReference type="Pfam" id="PF01419">
    <property type="entry name" value="Jacalin"/>
    <property type="match status" value="1"/>
</dbReference>
<dbReference type="GO" id="GO:0030246">
    <property type="term" value="F:carbohydrate binding"/>
    <property type="evidence" value="ECO:0007669"/>
    <property type="project" value="UniProtKB-KW"/>
</dbReference>
<comment type="caution">
    <text evidence="4">The sequence shown here is derived from an EMBL/GenBank/DDBJ whole genome shotgun (WGS) entry which is preliminary data.</text>
</comment>
<dbReference type="Proteomes" id="UP001168877">
    <property type="component" value="Unassembled WGS sequence"/>
</dbReference>
<comment type="similarity">
    <text evidence="1">Belongs to the jacalin lectin family.</text>
</comment>
<dbReference type="PANTHER" id="PTHR47293">
    <property type="entry name" value="JACALIN-RELATED LECTIN 3"/>
    <property type="match status" value="1"/>
</dbReference>
<feature type="domain" description="Jacalin-type lectin" evidence="3">
    <location>
        <begin position="92"/>
        <end position="236"/>
    </location>
</feature>
<dbReference type="InterPro" id="IPR036404">
    <property type="entry name" value="Jacalin-like_lectin_dom_sf"/>
</dbReference>
<dbReference type="SUPFAM" id="SSF51101">
    <property type="entry name" value="Mannose-binding lectins"/>
    <property type="match status" value="2"/>
</dbReference>
<dbReference type="Gene3D" id="2.100.10.30">
    <property type="entry name" value="Jacalin-like lectin domain"/>
    <property type="match status" value="1"/>
</dbReference>
<organism evidence="4 5">
    <name type="scientific">Acer saccharum</name>
    <name type="common">Sugar maple</name>
    <dbReference type="NCBI Taxonomy" id="4024"/>
    <lineage>
        <taxon>Eukaryota</taxon>
        <taxon>Viridiplantae</taxon>
        <taxon>Streptophyta</taxon>
        <taxon>Embryophyta</taxon>
        <taxon>Tracheophyta</taxon>
        <taxon>Spermatophyta</taxon>
        <taxon>Magnoliopsida</taxon>
        <taxon>eudicotyledons</taxon>
        <taxon>Gunneridae</taxon>
        <taxon>Pentapetalae</taxon>
        <taxon>rosids</taxon>
        <taxon>malvids</taxon>
        <taxon>Sapindales</taxon>
        <taxon>Sapindaceae</taxon>
        <taxon>Hippocastanoideae</taxon>
        <taxon>Acereae</taxon>
        <taxon>Acer</taxon>
    </lineage>
</organism>
<dbReference type="PROSITE" id="PS51752">
    <property type="entry name" value="JACALIN_LECTIN"/>
    <property type="match status" value="1"/>
</dbReference>
<keyword evidence="2" id="KW-0430">Lectin</keyword>
<gene>
    <name evidence="4" type="ORF">LWI29_027518</name>
</gene>
<reference evidence="4" key="1">
    <citation type="journal article" date="2022" name="Plant J.">
        <title>Strategies of tolerance reflected in two North American maple genomes.</title>
        <authorList>
            <person name="McEvoy S.L."/>
            <person name="Sezen U.U."/>
            <person name="Trouern-Trend A."/>
            <person name="McMahon S.M."/>
            <person name="Schaberg P.G."/>
            <person name="Yang J."/>
            <person name="Wegrzyn J.L."/>
            <person name="Swenson N.G."/>
        </authorList>
    </citation>
    <scope>NUCLEOTIDE SEQUENCE</scope>
    <source>
        <strain evidence="4">NS2018</strain>
    </source>
</reference>
<reference evidence="4" key="2">
    <citation type="submission" date="2023-06" db="EMBL/GenBank/DDBJ databases">
        <authorList>
            <person name="Swenson N.G."/>
            <person name="Wegrzyn J.L."/>
            <person name="Mcevoy S.L."/>
        </authorList>
    </citation>
    <scope>NUCLEOTIDE SEQUENCE</scope>
    <source>
        <strain evidence="4">NS2018</strain>
        <tissue evidence="4">Leaf</tissue>
    </source>
</reference>
<evidence type="ECO:0000259" key="3">
    <source>
        <dbReference type="PROSITE" id="PS51752"/>
    </source>
</evidence>
<evidence type="ECO:0000256" key="1">
    <source>
        <dbReference type="ARBA" id="ARBA00006568"/>
    </source>
</evidence>
<evidence type="ECO:0000256" key="2">
    <source>
        <dbReference type="ARBA" id="ARBA00022734"/>
    </source>
</evidence>
<sequence length="262" mass="29157">MVEKASYSIQRSLNELEAFQVGPFGEQKGREWSYKSKGAITGIMVTCDDTAVMSYIFKGVDENGNVEYSDTFGYLYKDVVHKVVGPLKEEECIKVGPWGWSRSSNEEELSYMLNGPTEIKIGYNGDSIKCMFFKSLDGKGSEVQNSIKTNTSYEMHEVFSLNWPEEYVVSISGTLRDNVKDIESLCFYTNRTIYGPFGTMKGSAPFRFYMKGGIIVGFHGLDGGNYFDALGVYIKHTSDLFSSSSGQGQIGSPKVKSLCLVL</sequence>
<dbReference type="SMART" id="SM00915">
    <property type="entry name" value="Jacalin"/>
    <property type="match status" value="1"/>
</dbReference>
<dbReference type="InterPro" id="IPR001229">
    <property type="entry name" value="Jacalin-like_lectin_dom"/>
</dbReference>
<keyword evidence="5" id="KW-1185">Reference proteome</keyword>
<dbReference type="PANTHER" id="PTHR47293:SF66">
    <property type="entry name" value="JACALIN-RELATED LECTIN 11-RELATED"/>
    <property type="match status" value="1"/>
</dbReference>
<evidence type="ECO:0000313" key="5">
    <source>
        <dbReference type="Proteomes" id="UP001168877"/>
    </source>
</evidence>